<dbReference type="PROSITE" id="PS50889">
    <property type="entry name" value="S4"/>
    <property type="match status" value="1"/>
</dbReference>
<keyword evidence="2 6" id="KW-0413">Isomerase</keyword>
<evidence type="ECO:0000256" key="2">
    <source>
        <dbReference type="ARBA" id="ARBA00023235"/>
    </source>
</evidence>
<evidence type="ECO:0000256" key="5">
    <source>
        <dbReference type="PROSITE-ProRule" id="PRU00182"/>
    </source>
</evidence>
<dbReference type="Proteomes" id="UP000011021">
    <property type="component" value="Unassembled WGS sequence"/>
</dbReference>
<dbReference type="InterPro" id="IPR006145">
    <property type="entry name" value="PsdUridine_synth_RsuA/RluA"/>
</dbReference>
<keyword evidence="5" id="KW-0694">RNA-binding</keyword>
<protein>
    <recommendedName>
        <fullName evidence="6">Pseudouridine synthase</fullName>
        <ecNumber evidence="6">5.4.99.-</ecNumber>
    </recommendedName>
</protein>
<reference evidence="8 9" key="1">
    <citation type="submission" date="2010-12" db="EMBL/GenBank/DDBJ databases">
        <authorList>
            <person name="Muzny D."/>
            <person name="Qin X."/>
            <person name="Deng J."/>
            <person name="Jiang H."/>
            <person name="Liu Y."/>
            <person name="Qu J."/>
            <person name="Song X.-Z."/>
            <person name="Zhang L."/>
            <person name="Thornton R."/>
            <person name="Coyle M."/>
            <person name="Francisco L."/>
            <person name="Jackson L."/>
            <person name="Javaid M."/>
            <person name="Korchina V."/>
            <person name="Kovar C."/>
            <person name="Mata R."/>
            <person name="Mathew T."/>
            <person name="Ngo R."/>
            <person name="Nguyen L."/>
            <person name="Nguyen N."/>
            <person name="Okwuonu G."/>
            <person name="Ongeri F."/>
            <person name="Pham C."/>
            <person name="Simmons D."/>
            <person name="Wilczek-Boney K."/>
            <person name="Hale W."/>
            <person name="Jakkamsetti A."/>
            <person name="Pham P."/>
            <person name="Ruth R."/>
            <person name="San Lucas F."/>
            <person name="Warren J."/>
            <person name="Zhang J."/>
            <person name="Zhao Z."/>
            <person name="Zhou C."/>
            <person name="Zhu D."/>
            <person name="Lee S."/>
            <person name="Bess C."/>
            <person name="Blankenburg K."/>
            <person name="Forbes L."/>
            <person name="Fu Q."/>
            <person name="Gubbala S."/>
            <person name="Hirani K."/>
            <person name="Jayaseelan J.C."/>
            <person name="Lara F."/>
            <person name="Munidasa M."/>
            <person name="Palculict T."/>
            <person name="Patil S."/>
            <person name="Pu L.-L."/>
            <person name="Saada N."/>
            <person name="Tang L."/>
            <person name="Weissenberger G."/>
            <person name="Zhu Y."/>
            <person name="Hemphill L."/>
            <person name="Shang Y."/>
            <person name="Youmans B."/>
            <person name="Ayvaz T."/>
            <person name="Ross M."/>
            <person name="Santibanez J."/>
            <person name="Aqrawi P."/>
            <person name="Gross S."/>
            <person name="Joshi V."/>
            <person name="Fowler G."/>
            <person name="Nazareth L."/>
            <person name="Reid J."/>
            <person name="Worley K."/>
            <person name="Petrosino J."/>
            <person name="Highlander S."/>
            <person name="Gibbs R."/>
        </authorList>
    </citation>
    <scope>NUCLEOTIDE SEQUENCE [LARGE SCALE GENOMIC DNA]</scope>
    <source>
        <strain evidence="8 9">ATCC 51599</strain>
    </source>
</reference>
<organism evidence="8 9">
    <name type="scientific">Lautropia mirabilis ATCC 51599</name>
    <dbReference type="NCBI Taxonomy" id="887898"/>
    <lineage>
        <taxon>Bacteria</taxon>
        <taxon>Pseudomonadati</taxon>
        <taxon>Pseudomonadota</taxon>
        <taxon>Betaproteobacteria</taxon>
        <taxon>Burkholderiales</taxon>
        <taxon>Burkholderiaceae</taxon>
        <taxon>Lautropia</taxon>
    </lineage>
</organism>
<dbReference type="CDD" id="cd02869">
    <property type="entry name" value="PseudoU_synth_RluA_like"/>
    <property type="match status" value="1"/>
</dbReference>
<dbReference type="HOGENOM" id="CLU_016902_4_0_4"/>
<gene>
    <name evidence="8" type="ORF">HMPREF0551_0780</name>
</gene>
<comment type="similarity">
    <text evidence="1 6">Belongs to the pseudouridine synthase RluA family.</text>
</comment>
<evidence type="ECO:0000256" key="3">
    <source>
        <dbReference type="ARBA" id="ARBA00036882"/>
    </source>
</evidence>
<dbReference type="GO" id="GO:0160140">
    <property type="term" value="F:23S rRNA pseudouridine(1911/1915/1917) synthase activity"/>
    <property type="evidence" value="ECO:0007669"/>
    <property type="project" value="UniProtKB-EC"/>
</dbReference>
<proteinExistence type="inferred from homology"/>
<dbReference type="InterPro" id="IPR006225">
    <property type="entry name" value="PsdUridine_synth_RluC/D"/>
</dbReference>
<dbReference type="CDD" id="cd00165">
    <property type="entry name" value="S4"/>
    <property type="match status" value="1"/>
</dbReference>
<dbReference type="EMBL" id="AEQP01000003">
    <property type="protein sequence ID" value="EFV95292.1"/>
    <property type="molecule type" value="Genomic_DNA"/>
</dbReference>
<dbReference type="STRING" id="887898.HMPREF0551_0780"/>
<comment type="function">
    <text evidence="6">Responsible for synthesis of pseudouridine from uracil.</text>
</comment>
<name>E7RWB7_9BURK</name>
<dbReference type="Gene3D" id="3.30.2350.10">
    <property type="entry name" value="Pseudouridine synthase"/>
    <property type="match status" value="1"/>
</dbReference>
<dbReference type="InterPro" id="IPR006224">
    <property type="entry name" value="PsdUridine_synth_RluA-like_CS"/>
</dbReference>
<evidence type="ECO:0000256" key="1">
    <source>
        <dbReference type="ARBA" id="ARBA00010876"/>
    </source>
</evidence>
<dbReference type="InterPro" id="IPR050188">
    <property type="entry name" value="RluA_PseudoU_synthase"/>
</dbReference>
<evidence type="ECO:0000256" key="6">
    <source>
        <dbReference type="RuleBase" id="RU362028"/>
    </source>
</evidence>
<dbReference type="AlphaFoldDB" id="E7RWB7"/>
<dbReference type="RefSeq" id="WP_005672934.1">
    <property type="nucleotide sequence ID" value="NZ_CP146288.1"/>
</dbReference>
<feature type="domain" description="Pseudouridine synthase RsuA/RluA-like" evidence="7">
    <location>
        <begin position="106"/>
        <end position="259"/>
    </location>
</feature>
<comment type="catalytic activity">
    <reaction evidence="6">
        <text>a uridine in RNA = a pseudouridine in RNA</text>
        <dbReference type="Rhea" id="RHEA:48348"/>
        <dbReference type="Rhea" id="RHEA-COMP:12068"/>
        <dbReference type="Rhea" id="RHEA-COMP:12069"/>
        <dbReference type="ChEBI" id="CHEBI:65314"/>
        <dbReference type="ChEBI" id="CHEBI:65315"/>
    </reaction>
</comment>
<dbReference type="EC" id="5.4.99.-" evidence="6"/>
<dbReference type="PANTHER" id="PTHR21600:SF44">
    <property type="entry name" value="RIBOSOMAL LARGE SUBUNIT PSEUDOURIDINE SYNTHASE D"/>
    <property type="match status" value="1"/>
</dbReference>
<evidence type="ECO:0000256" key="4">
    <source>
        <dbReference type="PIRSR" id="PIRSR606225-1"/>
    </source>
</evidence>
<dbReference type="Pfam" id="PF00849">
    <property type="entry name" value="PseudoU_synth_2"/>
    <property type="match status" value="1"/>
</dbReference>
<accession>E7RWB7</accession>
<dbReference type="InterPro" id="IPR036986">
    <property type="entry name" value="S4_RNA-bd_sf"/>
</dbReference>
<feature type="active site" evidence="4">
    <location>
        <position position="152"/>
    </location>
</feature>
<evidence type="ECO:0000313" key="9">
    <source>
        <dbReference type="Proteomes" id="UP000011021"/>
    </source>
</evidence>
<dbReference type="SUPFAM" id="SSF55120">
    <property type="entry name" value="Pseudouridine synthase"/>
    <property type="match status" value="1"/>
</dbReference>
<keyword evidence="9" id="KW-1185">Reference proteome</keyword>
<dbReference type="GO" id="GO:0003723">
    <property type="term" value="F:RNA binding"/>
    <property type="evidence" value="ECO:0007669"/>
    <property type="project" value="UniProtKB-KW"/>
</dbReference>
<evidence type="ECO:0000313" key="8">
    <source>
        <dbReference type="EMBL" id="EFV95292.1"/>
    </source>
</evidence>
<dbReference type="InterPro" id="IPR020103">
    <property type="entry name" value="PsdUridine_synth_cat_dom_sf"/>
</dbReference>
<sequence>MSLSDDLSTESTPDTLLVIDAREGQGQRLDQFLTRYLQERLDGISRTRIQRWIALGAVRVDQQVRLPSLRLKGVESIEVEPQPLESDTAFAPDPVPLAIVHQDADITVIDKPAGLVTHPAPGNWRNTLMNGLLHADPKAARLPRAGIVHRLDRDTSGLLVCARSERAFASLTAQLASRQMGRRYLAIACGQTPAQGTVEGNIGRDERNRLRMAVVQPPAGKPARTHYRLLAASPDAEAAAILCKLESGRTHQIRVHMAHIGHPLVGDTLYGGKPLAGFARQALHAWQLQLIHPATQQSQVFVAPIPPDLLTLAAELQIALPAQPPAASSEGA</sequence>
<evidence type="ECO:0000259" key="7">
    <source>
        <dbReference type="Pfam" id="PF00849"/>
    </source>
</evidence>
<dbReference type="PANTHER" id="PTHR21600">
    <property type="entry name" value="MITOCHONDRIAL RNA PSEUDOURIDINE SYNTHASE"/>
    <property type="match status" value="1"/>
</dbReference>
<dbReference type="Gene3D" id="3.10.290.10">
    <property type="entry name" value="RNA-binding S4 domain"/>
    <property type="match status" value="1"/>
</dbReference>
<dbReference type="eggNOG" id="COG0564">
    <property type="taxonomic scope" value="Bacteria"/>
</dbReference>
<comment type="caution">
    <text evidence="8">The sequence shown here is derived from an EMBL/GenBank/DDBJ whole genome shotgun (WGS) entry which is preliminary data.</text>
</comment>
<dbReference type="GO" id="GO:0000455">
    <property type="term" value="P:enzyme-directed rRNA pseudouridine synthesis"/>
    <property type="evidence" value="ECO:0007669"/>
    <property type="project" value="TreeGrafter"/>
</dbReference>
<dbReference type="PROSITE" id="PS01129">
    <property type="entry name" value="PSI_RLU"/>
    <property type="match status" value="1"/>
</dbReference>
<dbReference type="NCBIfam" id="TIGR00005">
    <property type="entry name" value="rluA_subfam"/>
    <property type="match status" value="1"/>
</dbReference>
<comment type="catalytic activity">
    <reaction evidence="3">
        <text>uridine(1911/1915/1917) in 23S rRNA = pseudouridine(1911/1915/1917) in 23S rRNA</text>
        <dbReference type="Rhea" id="RHEA:42524"/>
        <dbReference type="Rhea" id="RHEA-COMP:10097"/>
        <dbReference type="Rhea" id="RHEA-COMP:10098"/>
        <dbReference type="ChEBI" id="CHEBI:65314"/>
        <dbReference type="ChEBI" id="CHEBI:65315"/>
        <dbReference type="EC" id="5.4.99.23"/>
    </reaction>
</comment>